<comment type="caution">
    <text evidence="1">The sequence shown here is derived from an EMBL/GenBank/DDBJ whole genome shotgun (WGS) entry which is preliminary data.</text>
</comment>
<reference evidence="1 2" key="1">
    <citation type="submission" date="2021-07" db="EMBL/GenBank/DDBJ databases">
        <authorList>
            <person name="Palmer J.M."/>
        </authorList>
    </citation>
    <scope>NUCLEOTIDE SEQUENCE [LARGE SCALE GENOMIC DNA]</scope>
    <source>
        <strain evidence="1 2">AT_MEX2019</strain>
        <tissue evidence="1">Muscle</tissue>
    </source>
</reference>
<evidence type="ECO:0000313" key="1">
    <source>
        <dbReference type="EMBL" id="MED6252689.1"/>
    </source>
</evidence>
<keyword evidence="2" id="KW-1185">Reference proteome</keyword>
<organism evidence="1 2">
    <name type="scientific">Ataeniobius toweri</name>
    <dbReference type="NCBI Taxonomy" id="208326"/>
    <lineage>
        <taxon>Eukaryota</taxon>
        <taxon>Metazoa</taxon>
        <taxon>Chordata</taxon>
        <taxon>Craniata</taxon>
        <taxon>Vertebrata</taxon>
        <taxon>Euteleostomi</taxon>
        <taxon>Actinopterygii</taxon>
        <taxon>Neopterygii</taxon>
        <taxon>Teleostei</taxon>
        <taxon>Neoteleostei</taxon>
        <taxon>Acanthomorphata</taxon>
        <taxon>Ovalentaria</taxon>
        <taxon>Atherinomorphae</taxon>
        <taxon>Cyprinodontiformes</taxon>
        <taxon>Goodeidae</taxon>
        <taxon>Ataeniobius</taxon>
    </lineage>
</organism>
<evidence type="ECO:0000313" key="2">
    <source>
        <dbReference type="Proteomes" id="UP001345963"/>
    </source>
</evidence>
<gene>
    <name evidence="1" type="ORF">ATANTOWER_015379</name>
</gene>
<dbReference type="Proteomes" id="UP001345963">
    <property type="component" value="Unassembled WGS sequence"/>
</dbReference>
<evidence type="ECO:0008006" key="3">
    <source>
        <dbReference type="Google" id="ProtNLM"/>
    </source>
</evidence>
<protein>
    <recommendedName>
        <fullName evidence="3">Secreted protein</fullName>
    </recommendedName>
</protein>
<proteinExistence type="predicted"/>
<dbReference type="EMBL" id="JAHUTI010062196">
    <property type="protein sequence ID" value="MED6252689.1"/>
    <property type="molecule type" value="Genomic_DNA"/>
</dbReference>
<sequence>MCSLIPFTHAAVSFLALPNHSTSLQPAIINLFSWNCANSSANHYKTAAPTLWCSSHGLGFDALSFWVFLHRPGSIPASVLQHVTRSLFHRANLTNSKPSVKS</sequence>
<accession>A0ABU7BSS3</accession>
<name>A0ABU7BSS3_9TELE</name>